<evidence type="ECO:0000256" key="1">
    <source>
        <dbReference type="SAM" id="Phobius"/>
    </source>
</evidence>
<comment type="caution">
    <text evidence="2">The sequence shown here is derived from an EMBL/GenBank/DDBJ whole genome shotgun (WGS) entry which is preliminary data.</text>
</comment>
<reference evidence="2 3" key="1">
    <citation type="submission" date="2024-01" db="EMBL/GenBank/DDBJ databases">
        <title>Genome assemblies of Stephania.</title>
        <authorList>
            <person name="Yang L."/>
        </authorList>
    </citation>
    <scope>NUCLEOTIDE SEQUENCE [LARGE SCALE GENOMIC DNA]</scope>
    <source>
        <strain evidence="2">JXDWG</strain>
        <tissue evidence="2">Leaf</tissue>
    </source>
</reference>
<keyword evidence="3" id="KW-1185">Reference proteome</keyword>
<keyword evidence="1" id="KW-1133">Transmembrane helix</keyword>
<organism evidence="2 3">
    <name type="scientific">Stephania cephalantha</name>
    <dbReference type="NCBI Taxonomy" id="152367"/>
    <lineage>
        <taxon>Eukaryota</taxon>
        <taxon>Viridiplantae</taxon>
        <taxon>Streptophyta</taxon>
        <taxon>Embryophyta</taxon>
        <taxon>Tracheophyta</taxon>
        <taxon>Spermatophyta</taxon>
        <taxon>Magnoliopsida</taxon>
        <taxon>Ranunculales</taxon>
        <taxon>Menispermaceae</taxon>
        <taxon>Menispermoideae</taxon>
        <taxon>Cissampelideae</taxon>
        <taxon>Stephania</taxon>
    </lineage>
</organism>
<protein>
    <submittedName>
        <fullName evidence="2">Uncharacterized protein</fullName>
    </submittedName>
</protein>
<evidence type="ECO:0000313" key="2">
    <source>
        <dbReference type="EMBL" id="KAK9083199.1"/>
    </source>
</evidence>
<name>A0AAP0E5S7_9MAGN</name>
<keyword evidence="1" id="KW-0812">Transmembrane</keyword>
<accession>A0AAP0E5S7</accession>
<dbReference type="Proteomes" id="UP001419268">
    <property type="component" value="Unassembled WGS sequence"/>
</dbReference>
<feature type="transmembrane region" description="Helical" evidence="1">
    <location>
        <begin position="62"/>
        <end position="79"/>
    </location>
</feature>
<proteinExistence type="predicted"/>
<dbReference type="EMBL" id="JBBNAG010000013">
    <property type="protein sequence ID" value="KAK9083199.1"/>
    <property type="molecule type" value="Genomic_DNA"/>
</dbReference>
<sequence>MEYESGSTSMAIDCVDERLTLIGMSGENIERVYMKKLEIFPYMIGMLVGGAANFKFHYFGVLIARWNGMSLFFYTYMLIKVQMDCIQRCRSF</sequence>
<gene>
    <name evidence="2" type="ORF">Scep_029670</name>
</gene>
<dbReference type="AlphaFoldDB" id="A0AAP0E5S7"/>
<keyword evidence="1" id="KW-0472">Membrane</keyword>
<evidence type="ECO:0000313" key="3">
    <source>
        <dbReference type="Proteomes" id="UP001419268"/>
    </source>
</evidence>